<dbReference type="InterPro" id="IPR051805">
    <property type="entry name" value="Dehydratase_Activator_Redct"/>
</dbReference>
<evidence type="ECO:0000313" key="4">
    <source>
        <dbReference type="EMBL" id="MBU3843924.1"/>
    </source>
</evidence>
<accession>A0A948TFG7</accession>
<feature type="domain" description="DUF2229" evidence="3">
    <location>
        <begin position="1037"/>
        <end position="1252"/>
    </location>
</feature>
<evidence type="ECO:0000256" key="1">
    <source>
        <dbReference type="SAM" id="MobiDB-lite"/>
    </source>
</evidence>
<reference evidence="4" key="2">
    <citation type="submission" date="2021-04" db="EMBL/GenBank/DDBJ databases">
        <authorList>
            <person name="Gilroy R."/>
        </authorList>
    </citation>
    <scope>NUCLEOTIDE SEQUENCE</scope>
    <source>
        <strain evidence="4">378</strain>
    </source>
</reference>
<name>A0A948TFG7_9GAMM</name>
<evidence type="ECO:0000259" key="3">
    <source>
        <dbReference type="Pfam" id="PF09989"/>
    </source>
</evidence>
<dbReference type="CDD" id="cd24035">
    <property type="entry name" value="ASKHA_NBD_O66634-like_rpt2"/>
    <property type="match status" value="1"/>
</dbReference>
<dbReference type="PANTHER" id="PTHR32329">
    <property type="entry name" value="BIFUNCTIONAL PROTEIN [INCLUDES 2-HYDROXYACYL-COA DEHYDRATASE (N-TER) AND ITS ACTIVATOR DOMAIN (C_TERM)-RELATED"/>
    <property type="match status" value="1"/>
</dbReference>
<comment type="caution">
    <text evidence="4">The sequence shown here is derived from an EMBL/GenBank/DDBJ whole genome shotgun (WGS) entry which is preliminary data.</text>
</comment>
<evidence type="ECO:0000259" key="2">
    <source>
        <dbReference type="Pfam" id="PF01869"/>
    </source>
</evidence>
<feature type="domain" description="ATPase BadF/BadG/BcrA/BcrD type" evidence="2">
    <location>
        <begin position="468"/>
        <end position="722"/>
    </location>
</feature>
<dbReference type="Gene3D" id="3.30.420.40">
    <property type="match status" value="4"/>
</dbReference>
<dbReference type="EMBL" id="JAHLFE010000065">
    <property type="protein sequence ID" value="MBU3843924.1"/>
    <property type="molecule type" value="Genomic_DNA"/>
</dbReference>
<feature type="region of interest" description="Disordered" evidence="1">
    <location>
        <begin position="1905"/>
        <end position="1949"/>
    </location>
</feature>
<dbReference type="Proteomes" id="UP000733611">
    <property type="component" value="Unassembled WGS sequence"/>
</dbReference>
<dbReference type="InterPro" id="IPR002731">
    <property type="entry name" value="ATPase_BadF"/>
</dbReference>
<feature type="region of interest" description="Disordered" evidence="1">
    <location>
        <begin position="272"/>
        <end position="309"/>
    </location>
</feature>
<dbReference type="InterPro" id="IPR018709">
    <property type="entry name" value="CoA_activase_DUF2229"/>
</dbReference>
<gene>
    <name evidence="4" type="ORF">H9847_03505</name>
</gene>
<reference evidence="4" key="1">
    <citation type="journal article" date="2021" name="PeerJ">
        <title>Extensive microbial diversity within the chicken gut microbiome revealed by metagenomics and culture.</title>
        <authorList>
            <person name="Gilroy R."/>
            <person name="Ravi A."/>
            <person name="Getino M."/>
            <person name="Pursley I."/>
            <person name="Horton D.L."/>
            <person name="Alikhan N.F."/>
            <person name="Baker D."/>
            <person name="Gharbi K."/>
            <person name="Hall N."/>
            <person name="Watson M."/>
            <person name="Adriaenssens E.M."/>
            <person name="Foster-Nyarko E."/>
            <person name="Jarju S."/>
            <person name="Secka A."/>
            <person name="Antonio M."/>
            <person name="Oren A."/>
            <person name="Chaudhuri R.R."/>
            <person name="La Ragione R."/>
            <person name="Hildebrand F."/>
            <person name="Pallen M.J."/>
        </authorList>
    </citation>
    <scope>NUCLEOTIDE SEQUENCE</scope>
    <source>
        <strain evidence="4">378</strain>
    </source>
</reference>
<evidence type="ECO:0000313" key="5">
    <source>
        <dbReference type="Proteomes" id="UP000733611"/>
    </source>
</evidence>
<dbReference type="Pfam" id="PF01869">
    <property type="entry name" value="BcrAD_BadFG"/>
    <property type="match status" value="2"/>
</dbReference>
<dbReference type="PANTHER" id="PTHR32329:SF4">
    <property type="entry name" value="ACTIVATOR OF 2-HYDROXYACYL-COA DEHYDRATASE"/>
    <property type="match status" value="1"/>
</dbReference>
<sequence>MKELSKHYYLGVDLGSTTAKYVLMDSKANILRKSYVRHQSAVVEVLIKELSALSDFAHAPLTVNFTGSAALNLAESLNVPFVQEVIAASTYLKSGPETVDVAIELGGEDGKIIFLSNGVELRMNEACAGGTGAFIDQMATLLNVSTPELNELAKKAQQIHPIASRCGVFAKTDLVALLNQGVSKADIAKSVFAAVCEQTISGLACGREIVGNVSFLGGPLSFLTELKQSFIDKLSGPCTKFLEFTDTQYAIAYGAARAALKAEQQQQNLQATPCLDVHHPARSRSNSSSESTAIREPASSVSGLATDDGHSFTSATPTTTIAALLEALQSCRNTTTSSRLSPLFTVKSTTASASSAIAYAATDSESESASAFAADAADDADSLTVSEALDVAADTDDIAADDTTMETTAAPDIDQSDIALTFNERTGGAHAGADSYGSTESYSDFVKRHAAHSVVQKDLSTASGPLYLGIDLGSTTIKLVLINEQRELLASFYAHNGGEPLRNLMPKVKELVHNLPHEAYIAAICTTGYGAELAKAALNAQFSEVETLAHQKAAVAFDPEVTYVIDIGGQDMKCIKVDHGVIASIQLNEACSSGCGSFLETFAAQLQLPLPEFVKQALEAQAPCDLGTRCTVFMNSKVKQAQRDNVAIGDIAAGLCLSIVRNALYKVLRIHDSAELGEHVVVQGGTFLNDAILRAFELNIGRDVIRPNIAGLMGAFGSALIAQERCVNKDRVHALTFPDELFDLSKIKTRDFRCKGCNNHCMLTMNTFLSGQKHIHGNRCDFPLNHSGRVKDDQGNFYERKFKLLFERPILFSKAQHAQAEAEVEAQAQAQAKAHAAALEAAQRRRAALQAQAAAKRAQQQQQGTRAESAAEQEQAQHETQLQASAAALASSVAKAQQLKKQYERSCTTGDDPVAQSAQELEAAEAARQARLQRALAVARAAKAQKQATATAAAAAATANAANAAAASATSAASATTSATATSAAQAATAAPAAASTAGTVGNAGTVVPETPATPAVLLGNQLVIPADVAVATRGSIGIPRVLNIFEHYPFWHALFNELHFNVVLSPVSTKEISSLGQTSIPSQSLCLPAKLAHGHITYLAEQGVKRIFLPCVPKEDKYFAENDDSFACPVVGGYPEALKLNLQSLYPELKLYTPYLLLGADKSIIKAIQEIDPSIKKKEILNAIEVARDAMRQYHHDLCMMAIEQVELSQKQKLPLVVLSGHPYHVDPLLNHGIPALIASMGTVIVSEDAIAMLTQQGPKLDVVNQWAFHSRLYRAAQYVIEHQNSQMVQLVSFGCGIDAITSEQVKKILESHHKIYTMLKIDEGDTLGAAKIRLRSLLCATADANAAHPATATTTANATANATTAAPAPATGSEASSETVSAVLEPVRESNLAAAALAHEEIAHIKAEALSATNSATTVHMVEGQLQVTATSTSANSCALPQSAKPENTMTLAEAMSNDALKERTLYMPQMAPIHFPILATCLRSLGYKVKLLDEVSSHAIEMGLKHVNNDACYPAIVAIGQLLEPVAAGQIDPQTSALLLAQTCGPCRATNYPALLNWALHDLHAQDIPVVTLQGSDLQDEKLHLKLGLKGLKRLTLSLLYGDLLQSLYLHCHTYEQVPGTALKLVQHYHHELNEEVLSKPKQFKRRVHDMVSEFSRIPLRHELRPKVGIVGEILLKYHPDANSELVENIIAEGGEPVLGDISAFVLYCLHDSIYQAQHLGTSKLKATVSWLLLRSFEAKRRIIISALKNSKFEPLPCFSDLMRYGSKFVSLGQQAGEGWLLTAEMVDFIEHRIENIICVQPFACLPNHITGKGVMRALRETYAQANLCSIDYEAGSAQSNVLNRIKLFITQAKDNLIAQQQAQQLAAQQAQQDHVVSAAASRTTLGATAVAAVETPNFVRGKGKPDPFTQYAHLHTKADNDEQNFSRSEGSAERGDDEEELSSNM</sequence>
<organism evidence="4 5">
    <name type="scientific">Candidatus Anaerobiospirillum pullicola</name>
    <dbReference type="NCBI Taxonomy" id="2838451"/>
    <lineage>
        <taxon>Bacteria</taxon>
        <taxon>Pseudomonadati</taxon>
        <taxon>Pseudomonadota</taxon>
        <taxon>Gammaproteobacteria</taxon>
        <taxon>Aeromonadales</taxon>
        <taxon>Succinivibrionaceae</taxon>
        <taxon>Anaerobiospirillum</taxon>
    </lineage>
</organism>
<dbReference type="SUPFAM" id="SSF53067">
    <property type="entry name" value="Actin-like ATPase domain"/>
    <property type="match status" value="2"/>
</dbReference>
<feature type="domain" description="ATPase BadF/BadG/BcrA/BcrD type" evidence="2">
    <location>
        <begin position="10"/>
        <end position="256"/>
    </location>
</feature>
<feature type="compositionally biased region" description="Acidic residues" evidence="1">
    <location>
        <begin position="1939"/>
        <end position="1949"/>
    </location>
</feature>
<feature type="region of interest" description="Disordered" evidence="1">
    <location>
        <begin position="850"/>
        <end position="883"/>
    </location>
</feature>
<protein>
    <submittedName>
        <fullName evidence="4">2-hydroxyacyl-CoA dehydratase</fullName>
    </submittedName>
</protein>
<dbReference type="Pfam" id="PF09989">
    <property type="entry name" value="DUF2229"/>
    <property type="match status" value="1"/>
</dbReference>
<dbReference type="CDD" id="cd24034">
    <property type="entry name" value="ASKHA_NBD_O66634-like_rpt1"/>
    <property type="match status" value="1"/>
</dbReference>
<dbReference type="InterPro" id="IPR043129">
    <property type="entry name" value="ATPase_NBD"/>
</dbReference>
<proteinExistence type="predicted"/>